<proteinExistence type="predicted"/>
<sequence>MFSRPTTPACHVMDPELLALDESMSFAELVRKLSFLFVETIGEPQTFDELRTSNAAKKLTPLITYLIDHTHGESIVAALLALKGHFESLEFEDEDGVNESRGYACEFVAWKFVTGLSEHDAIDHLCYEVSPESSTSDFYEASPSAQRGLRLGLENQPLLSRTSSHSRSQYGTNNVLGESSSFKDEDFLSQFYTLNALEVAALVGAKKFLKQRAVQKIITGIWKGDIVFWEKLSLHATKKAKTYNKRTADLFCRLRVPRYLKAFEVLFFASFLALYYTVLAQKAVDHVTVAEIFLYIWIAGFAYDEFGELQDAGFSFYLQDIWAAIDVLIVVDGFIFLVLRIVGLRMNSPEIIDTAFDVLALEALFLFPRICSLLSLHPYFGTLIPCLKEMTKDFVKFLSVVIILYLGFLTAFTMLARGVFTTKEMSWILIKVFFGSSYLGFDVAPQISKQLGPAIMLIFVILTNILLITSLISLLSNSLTKIMTHAREEFLFGYSVYVLEASTSNRLTYYLPPVNLIPLIFRPLRLLASAEQSRSARIVLLRLTHFPHVAAIWVFENGYDYLQSRSAGSSSWRSLGAPTASPNLKRGVLRPSPISPRPLATSSSLYASIDGSLPGPFPAATGQRAPAPAKEEDDDTRLLVLELGKQVEQLTAMVAQVQSDLQVKRTDVGQPKQQRSASSGPADEP</sequence>
<dbReference type="PANTHER" id="PTHR35859:SF5">
    <property type="entry name" value="ION TRANSPORT DOMAIN-CONTAINING PROTEIN"/>
    <property type="match status" value="1"/>
</dbReference>
<accession>A0A6A6VVE2</accession>
<evidence type="ECO:0000256" key="2">
    <source>
        <dbReference type="SAM" id="Phobius"/>
    </source>
</evidence>
<protein>
    <recommendedName>
        <fullName evidence="3">Calcium channel YVC1-like C-terminal transmembrane domain-containing protein</fullName>
    </recommendedName>
</protein>
<dbReference type="RefSeq" id="XP_033596290.1">
    <property type="nucleotide sequence ID" value="XM_033744757.1"/>
</dbReference>
<feature type="transmembrane region" description="Helical" evidence="2">
    <location>
        <begin position="354"/>
        <end position="377"/>
    </location>
</feature>
<feature type="transmembrane region" description="Helical" evidence="2">
    <location>
        <begin position="259"/>
        <end position="276"/>
    </location>
</feature>
<feature type="transmembrane region" description="Helical" evidence="2">
    <location>
        <begin position="428"/>
        <end position="448"/>
    </location>
</feature>
<feature type="transmembrane region" description="Helical" evidence="2">
    <location>
        <begin position="283"/>
        <end position="301"/>
    </location>
</feature>
<dbReference type="AlphaFoldDB" id="A0A6A6VVE2"/>
<keyword evidence="5" id="KW-1185">Reference proteome</keyword>
<dbReference type="InterPro" id="IPR052971">
    <property type="entry name" value="TRP_calcium_channel"/>
</dbReference>
<dbReference type="Pfam" id="PF23317">
    <property type="entry name" value="YVC1_C"/>
    <property type="match status" value="1"/>
</dbReference>
<keyword evidence="2" id="KW-0812">Transmembrane</keyword>
<keyword evidence="2" id="KW-0472">Membrane</keyword>
<dbReference type="EMBL" id="ML996582">
    <property type="protein sequence ID" value="KAF2753839.1"/>
    <property type="molecule type" value="Genomic_DNA"/>
</dbReference>
<evidence type="ECO:0000313" key="5">
    <source>
        <dbReference type="Proteomes" id="UP000799437"/>
    </source>
</evidence>
<name>A0A6A6VVE2_9PEZI</name>
<organism evidence="4 5">
    <name type="scientific">Pseudovirgaria hyperparasitica</name>
    <dbReference type="NCBI Taxonomy" id="470096"/>
    <lineage>
        <taxon>Eukaryota</taxon>
        <taxon>Fungi</taxon>
        <taxon>Dikarya</taxon>
        <taxon>Ascomycota</taxon>
        <taxon>Pezizomycotina</taxon>
        <taxon>Dothideomycetes</taxon>
        <taxon>Dothideomycetes incertae sedis</taxon>
        <taxon>Acrospermales</taxon>
        <taxon>Acrospermaceae</taxon>
        <taxon>Pseudovirgaria</taxon>
    </lineage>
</organism>
<evidence type="ECO:0000259" key="3">
    <source>
        <dbReference type="Pfam" id="PF23317"/>
    </source>
</evidence>
<dbReference type="GeneID" id="54485811"/>
<feature type="transmembrane region" description="Helical" evidence="2">
    <location>
        <begin position="321"/>
        <end position="342"/>
    </location>
</feature>
<reference evidence="4" key="1">
    <citation type="journal article" date="2020" name="Stud. Mycol.">
        <title>101 Dothideomycetes genomes: a test case for predicting lifestyles and emergence of pathogens.</title>
        <authorList>
            <person name="Haridas S."/>
            <person name="Albert R."/>
            <person name="Binder M."/>
            <person name="Bloem J."/>
            <person name="Labutti K."/>
            <person name="Salamov A."/>
            <person name="Andreopoulos B."/>
            <person name="Baker S."/>
            <person name="Barry K."/>
            <person name="Bills G."/>
            <person name="Bluhm B."/>
            <person name="Cannon C."/>
            <person name="Castanera R."/>
            <person name="Culley D."/>
            <person name="Daum C."/>
            <person name="Ezra D."/>
            <person name="Gonzalez J."/>
            <person name="Henrissat B."/>
            <person name="Kuo A."/>
            <person name="Liang C."/>
            <person name="Lipzen A."/>
            <person name="Lutzoni F."/>
            <person name="Magnuson J."/>
            <person name="Mondo S."/>
            <person name="Nolan M."/>
            <person name="Ohm R."/>
            <person name="Pangilinan J."/>
            <person name="Park H.-J."/>
            <person name="Ramirez L."/>
            <person name="Alfaro M."/>
            <person name="Sun H."/>
            <person name="Tritt A."/>
            <person name="Yoshinaga Y."/>
            <person name="Zwiers L.-H."/>
            <person name="Turgeon B."/>
            <person name="Goodwin S."/>
            <person name="Spatafora J."/>
            <person name="Crous P."/>
            <person name="Grigoriev I."/>
        </authorList>
    </citation>
    <scope>NUCLEOTIDE SEQUENCE</scope>
    <source>
        <strain evidence="4">CBS 121739</strain>
    </source>
</reference>
<dbReference type="OrthoDB" id="310870at2759"/>
<feature type="transmembrane region" description="Helical" evidence="2">
    <location>
        <begin position="397"/>
        <end position="416"/>
    </location>
</feature>
<feature type="transmembrane region" description="Helical" evidence="2">
    <location>
        <begin position="454"/>
        <end position="475"/>
    </location>
</feature>
<evidence type="ECO:0000313" key="4">
    <source>
        <dbReference type="EMBL" id="KAF2753839.1"/>
    </source>
</evidence>
<feature type="region of interest" description="Disordered" evidence="1">
    <location>
        <begin position="568"/>
        <end position="596"/>
    </location>
</feature>
<keyword evidence="2" id="KW-1133">Transmembrane helix</keyword>
<feature type="compositionally biased region" description="Low complexity" evidence="1">
    <location>
        <begin position="568"/>
        <end position="577"/>
    </location>
</feature>
<dbReference type="PANTHER" id="PTHR35859">
    <property type="entry name" value="NONSELECTIVE CATION CHANNEL PROTEIN"/>
    <property type="match status" value="1"/>
</dbReference>
<feature type="region of interest" description="Disordered" evidence="1">
    <location>
        <begin position="662"/>
        <end position="685"/>
    </location>
</feature>
<dbReference type="InterPro" id="IPR056336">
    <property type="entry name" value="YVC1_C"/>
</dbReference>
<evidence type="ECO:0000256" key="1">
    <source>
        <dbReference type="SAM" id="MobiDB-lite"/>
    </source>
</evidence>
<feature type="domain" description="Calcium channel YVC1-like C-terminal transmembrane" evidence="3">
    <location>
        <begin position="268"/>
        <end position="558"/>
    </location>
</feature>
<dbReference type="Proteomes" id="UP000799437">
    <property type="component" value="Unassembled WGS sequence"/>
</dbReference>
<gene>
    <name evidence="4" type="ORF">EJ05DRAFT_479865</name>
</gene>